<dbReference type="Gene3D" id="6.20.40.10">
    <property type="match status" value="1"/>
</dbReference>
<evidence type="ECO:0000313" key="2">
    <source>
        <dbReference type="Proteomes" id="UP000542813"/>
    </source>
</evidence>
<gene>
    <name evidence="1" type="ORF">HD601_006086</name>
</gene>
<keyword evidence="2" id="KW-1185">Reference proteome</keyword>
<dbReference type="InterPro" id="IPR036186">
    <property type="entry name" value="Serpin_sf"/>
</dbReference>
<dbReference type="Proteomes" id="UP000542813">
    <property type="component" value="Unassembled WGS sequence"/>
</dbReference>
<comment type="caution">
    <text evidence="1">The sequence shown here is derived from an EMBL/GenBank/DDBJ whole genome shotgun (WGS) entry which is preliminary data.</text>
</comment>
<sequence>MRIPTAFLPMSPGNPYLGVVVQKTYIRVDEARTQAAAVTMTDPRG</sequence>
<dbReference type="SUPFAM" id="SSF56574">
    <property type="entry name" value="Serpins"/>
    <property type="match status" value="1"/>
</dbReference>
<dbReference type="RefSeq" id="WP_184828344.1">
    <property type="nucleotide sequence ID" value="NZ_JACHMM010000001.1"/>
</dbReference>
<name>A0A7W9GXL5_9ACTN</name>
<evidence type="ECO:0000313" key="1">
    <source>
        <dbReference type="EMBL" id="MBB5791511.1"/>
    </source>
</evidence>
<accession>A0A7W9GXL5</accession>
<proteinExistence type="predicted"/>
<protein>
    <submittedName>
        <fullName evidence="1">Uncharacterized protein</fullName>
    </submittedName>
</protein>
<reference evidence="1 2" key="1">
    <citation type="submission" date="2020-08" db="EMBL/GenBank/DDBJ databases">
        <title>Sequencing the genomes of 1000 actinobacteria strains.</title>
        <authorList>
            <person name="Klenk H.-P."/>
        </authorList>
    </citation>
    <scope>NUCLEOTIDE SEQUENCE [LARGE SCALE GENOMIC DNA]</scope>
    <source>
        <strain evidence="1 2">DSM 102122</strain>
    </source>
</reference>
<dbReference type="AlphaFoldDB" id="A0A7W9GXL5"/>
<dbReference type="EMBL" id="JACHMM010000001">
    <property type="protein sequence ID" value="MBB5791511.1"/>
    <property type="molecule type" value="Genomic_DNA"/>
</dbReference>
<organism evidence="1 2">
    <name type="scientific">Jiangella mangrovi</name>
    <dbReference type="NCBI Taxonomy" id="1524084"/>
    <lineage>
        <taxon>Bacteria</taxon>
        <taxon>Bacillati</taxon>
        <taxon>Actinomycetota</taxon>
        <taxon>Actinomycetes</taxon>
        <taxon>Jiangellales</taxon>
        <taxon>Jiangellaceae</taxon>
        <taxon>Jiangella</taxon>
    </lineage>
</organism>